<dbReference type="Gene3D" id="6.10.340.10">
    <property type="match status" value="1"/>
</dbReference>
<dbReference type="GO" id="GO:0000155">
    <property type="term" value="F:phosphorelay sensor kinase activity"/>
    <property type="evidence" value="ECO:0007669"/>
    <property type="project" value="InterPro"/>
</dbReference>
<dbReference type="GO" id="GO:0005886">
    <property type="term" value="C:plasma membrane"/>
    <property type="evidence" value="ECO:0007669"/>
    <property type="project" value="UniProtKB-SubCell"/>
</dbReference>
<dbReference type="EC" id="2.7.13.3" evidence="14"/>
<keyword evidence="10" id="KW-0902">Two-component regulatory system</keyword>
<keyword evidence="8" id="KW-0067">ATP-binding</keyword>
<organism evidence="14 15">
    <name type="scientific">Jeotgalibaca dankookensis</name>
    <dbReference type="NCBI Taxonomy" id="708126"/>
    <lineage>
        <taxon>Bacteria</taxon>
        <taxon>Bacillati</taxon>
        <taxon>Bacillota</taxon>
        <taxon>Bacilli</taxon>
        <taxon>Lactobacillales</taxon>
        <taxon>Carnobacteriaceae</taxon>
        <taxon>Jeotgalibaca</taxon>
    </lineage>
</organism>
<evidence type="ECO:0000256" key="1">
    <source>
        <dbReference type="ARBA" id="ARBA00004651"/>
    </source>
</evidence>
<dbReference type="SUPFAM" id="SSF55874">
    <property type="entry name" value="ATPase domain of HSP90 chaperone/DNA topoisomerase II/histidine kinase"/>
    <property type="match status" value="1"/>
</dbReference>
<evidence type="ECO:0000313" key="15">
    <source>
        <dbReference type="Proteomes" id="UP000188993"/>
    </source>
</evidence>
<evidence type="ECO:0000256" key="2">
    <source>
        <dbReference type="ARBA" id="ARBA00022475"/>
    </source>
</evidence>
<evidence type="ECO:0000256" key="4">
    <source>
        <dbReference type="ARBA" id="ARBA00022679"/>
    </source>
</evidence>
<feature type="transmembrane region" description="Helical" evidence="12">
    <location>
        <begin position="14"/>
        <end position="36"/>
    </location>
</feature>
<evidence type="ECO:0000256" key="7">
    <source>
        <dbReference type="ARBA" id="ARBA00022777"/>
    </source>
</evidence>
<keyword evidence="11 12" id="KW-0472">Membrane</keyword>
<dbReference type="InterPro" id="IPR036890">
    <property type="entry name" value="HATPase_C_sf"/>
</dbReference>
<keyword evidence="3" id="KW-0597">Phosphoprotein</keyword>
<keyword evidence="2" id="KW-1003">Cell membrane</keyword>
<dbReference type="Pfam" id="PF06580">
    <property type="entry name" value="His_kinase"/>
    <property type="match status" value="1"/>
</dbReference>
<evidence type="ECO:0000259" key="13">
    <source>
        <dbReference type="Pfam" id="PF06580"/>
    </source>
</evidence>
<evidence type="ECO:0000256" key="9">
    <source>
        <dbReference type="ARBA" id="ARBA00022989"/>
    </source>
</evidence>
<dbReference type="RefSeq" id="WP_062470140.1">
    <property type="nucleotide sequence ID" value="NZ_BBYN01000018.1"/>
</dbReference>
<protein>
    <submittedName>
        <fullName evidence="14">Sensor histidine kinase YpdA</fullName>
        <ecNumber evidence="14">2.7.13.3</ecNumber>
    </submittedName>
</protein>
<sequence length="549" mass="64279">MKIESFRKKLRKEILIYSIALITIITVILSLMIVGFNRFSIDMYLTSTEDVINALVTKDISLYEKDLLTNRNQLYKQFFNNEVDDPQIYSNFYNINSKQKLKSDLLIFDSSMNIIFSTSGNWQEKNTPSNFLKLVGSKIEKNEVAQRIYKDIHGEHYLLLMTEVNKSDELGGYIAYLINGKEIRSEFNQVPAQFIISDKYDNVFASSSNQFISGSLEKVESNTISKRFIIDSNLYYSKKTKLSETLMLTVFRKSDLYPSLLNISILVVLIITFLLFIFAFFFSKKISLKNAKSVEILKEEMGMVKKDNKHRLSLQTKDEFEMVSKEINVMLEELSSTHDKNISLLQENHLAERKKLEAQFNPHFLYNTLEVIRASIQFDKNLANELIIHLTKILRYSIEEKNKKVTLENDIKYIEDYLKINASRFEYFNYNLEIEHNTYDLPVPKLFLLPIIENSLKYGFKVRNDLKITIISRRIETDYYIIKVLDDGRALEKSKAQEINTQLQDNQPMWNHHGLSNSKRRLQLMYPNSTFNIYTTEKNTIVEIRIGGQ</sequence>
<feature type="transmembrane region" description="Helical" evidence="12">
    <location>
        <begin position="260"/>
        <end position="282"/>
    </location>
</feature>
<keyword evidence="9 12" id="KW-1133">Transmembrane helix</keyword>
<comment type="subcellular location">
    <subcellularLocation>
        <location evidence="1">Cell membrane</location>
        <topology evidence="1">Multi-pass membrane protein</topology>
    </subcellularLocation>
</comment>
<dbReference type="EMBL" id="CP019728">
    <property type="protein sequence ID" value="AQS53383.1"/>
    <property type="molecule type" value="Genomic_DNA"/>
</dbReference>
<evidence type="ECO:0000256" key="11">
    <source>
        <dbReference type="ARBA" id="ARBA00023136"/>
    </source>
</evidence>
<dbReference type="GO" id="GO:0005524">
    <property type="term" value="F:ATP binding"/>
    <property type="evidence" value="ECO:0007669"/>
    <property type="project" value="UniProtKB-KW"/>
</dbReference>
<keyword evidence="6" id="KW-0547">Nucleotide-binding</keyword>
<evidence type="ECO:0000256" key="5">
    <source>
        <dbReference type="ARBA" id="ARBA00022692"/>
    </source>
</evidence>
<gene>
    <name evidence="14" type="primary">ypdA_2</name>
    <name evidence="14" type="ORF">BW727_101013</name>
</gene>
<dbReference type="STRING" id="708126.BW727_101013"/>
<keyword evidence="4 14" id="KW-0808">Transferase</keyword>
<dbReference type="InterPro" id="IPR010559">
    <property type="entry name" value="Sig_transdc_His_kin_internal"/>
</dbReference>
<dbReference type="KEGG" id="jda:BW727_101013"/>
<evidence type="ECO:0000256" key="3">
    <source>
        <dbReference type="ARBA" id="ARBA00022553"/>
    </source>
</evidence>
<keyword evidence="5 12" id="KW-0812">Transmembrane</keyword>
<dbReference type="OrthoDB" id="9776552at2"/>
<evidence type="ECO:0000256" key="10">
    <source>
        <dbReference type="ARBA" id="ARBA00023012"/>
    </source>
</evidence>
<evidence type="ECO:0000256" key="6">
    <source>
        <dbReference type="ARBA" id="ARBA00022741"/>
    </source>
</evidence>
<dbReference type="Gene3D" id="3.30.565.10">
    <property type="entry name" value="Histidine kinase-like ATPase, C-terminal domain"/>
    <property type="match status" value="1"/>
</dbReference>
<keyword evidence="15" id="KW-1185">Reference proteome</keyword>
<evidence type="ECO:0000256" key="8">
    <source>
        <dbReference type="ARBA" id="ARBA00022840"/>
    </source>
</evidence>
<dbReference type="PANTHER" id="PTHR34220:SF11">
    <property type="entry name" value="SENSOR PROTEIN KINASE HPTS"/>
    <property type="match status" value="1"/>
</dbReference>
<dbReference type="InterPro" id="IPR050640">
    <property type="entry name" value="Bact_2-comp_sensor_kinase"/>
</dbReference>
<keyword evidence="7 14" id="KW-0418">Kinase</keyword>
<evidence type="ECO:0000313" key="14">
    <source>
        <dbReference type="EMBL" id="AQS53383.1"/>
    </source>
</evidence>
<name>A0A1S6IPA3_9LACT</name>
<dbReference type="AlphaFoldDB" id="A0A1S6IPA3"/>
<proteinExistence type="predicted"/>
<reference evidence="14 15" key="1">
    <citation type="journal article" date="2014" name="Int. J. Syst. Evol. Microbiol.">
        <title>Jeotgalibaca dankookensis gen. nov., sp. nov., a member of the family Carnobacteriaceae, isolated from seujeot (Korean traditional food).</title>
        <authorList>
            <person name="Lee D.G."/>
            <person name="Trujillo M.E."/>
            <person name="Kang H."/>
            <person name="Ahn T.Y."/>
        </authorList>
    </citation>
    <scope>NUCLEOTIDE SEQUENCE [LARGE SCALE GENOMIC DNA]</scope>
    <source>
        <strain evidence="14 15">EX-07</strain>
    </source>
</reference>
<dbReference type="Proteomes" id="UP000188993">
    <property type="component" value="Chromosome"/>
</dbReference>
<feature type="domain" description="Signal transduction histidine kinase internal region" evidence="13">
    <location>
        <begin position="351"/>
        <end position="426"/>
    </location>
</feature>
<accession>A0A1S6IPA3</accession>
<evidence type="ECO:0000256" key="12">
    <source>
        <dbReference type="SAM" id="Phobius"/>
    </source>
</evidence>
<dbReference type="PANTHER" id="PTHR34220">
    <property type="entry name" value="SENSOR HISTIDINE KINASE YPDA"/>
    <property type="match status" value="1"/>
</dbReference>